<evidence type="ECO:0000313" key="2">
    <source>
        <dbReference type="EMBL" id="MCW3782617.1"/>
    </source>
</evidence>
<name>A0ABT3J4K2_9RHOB</name>
<keyword evidence="1" id="KW-0732">Signal</keyword>
<gene>
    <name evidence="2" type="ORF">OM960_13575</name>
</gene>
<comment type="caution">
    <text evidence="2">The sequence shown here is derived from an EMBL/GenBank/DDBJ whole genome shotgun (WGS) entry which is preliminary data.</text>
</comment>
<proteinExistence type="predicted"/>
<keyword evidence="3" id="KW-1185">Reference proteome</keyword>
<dbReference type="Proteomes" id="UP001207582">
    <property type="component" value="Unassembled WGS sequence"/>
</dbReference>
<feature type="signal peptide" evidence="1">
    <location>
        <begin position="1"/>
        <end position="22"/>
    </location>
</feature>
<reference evidence="2 3" key="1">
    <citation type="submission" date="2022-10" db="EMBL/GenBank/DDBJ databases">
        <title>Defluviimonas sp. CAU 1641 isolated from mud.</title>
        <authorList>
            <person name="Kim W."/>
        </authorList>
    </citation>
    <scope>NUCLEOTIDE SEQUENCE [LARGE SCALE GENOMIC DNA]</scope>
    <source>
        <strain evidence="2 3">CAU 1641</strain>
    </source>
</reference>
<evidence type="ECO:0000256" key="1">
    <source>
        <dbReference type="SAM" id="SignalP"/>
    </source>
</evidence>
<accession>A0ABT3J4K2</accession>
<dbReference type="EMBL" id="JAPDOG010000011">
    <property type="protein sequence ID" value="MCW3782617.1"/>
    <property type="molecule type" value="Genomic_DNA"/>
</dbReference>
<organism evidence="2 3">
    <name type="scientific">Defluviimonas salinarum</name>
    <dbReference type="NCBI Taxonomy" id="2992147"/>
    <lineage>
        <taxon>Bacteria</taxon>
        <taxon>Pseudomonadati</taxon>
        <taxon>Pseudomonadota</taxon>
        <taxon>Alphaproteobacteria</taxon>
        <taxon>Rhodobacterales</taxon>
        <taxon>Paracoccaceae</taxon>
        <taxon>Albidovulum</taxon>
    </lineage>
</organism>
<protein>
    <submittedName>
        <fullName evidence="2">Uncharacterized protein</fullName>
    </submittedName>
</protein>
<feature type="chain" id="PRO_5045485215" evidence="1">
    <location>
        <begin position="23"/>
        <end position="106"/>
    </location>
</feature>
<evidence type="ECO:0000313" key="3">
    <source>
        <dbReference type="Proteomes" id="UP001207582"/>
    </source>
</evidence>
<sequence length="106" mass="11782">MHMMKTTFALIAAGLFPQGAAATTCFFQHENEILMEGKCEFSFDEYGDGGFGAQDPRRGTFLVFEPEGGHVSWGLKGWSKVGEMDWGLQQDGACWKNFSTTLCAWE</sequence>